<keyword evidence="1" id="KW-0812">Transmembrane</keyword>
<gene>
    <name evidence="2" type="ORF">D7I44_01435</name>
</gene>
<keyword evidence="3" id="KW-1185">Reference proteome</keyword>
<protein>
    <submittedName>
        <fullName evidence="2">Uncharacterized protein</fullName>
    </submittedName>
</protein>
<reference evidence="2 3" key="1">
    <citation type="submission" date="2018-09" db="EMBL/GenBank/DDBJ databases">
        <title>Genome sequencing of strain 2DFW10M-5.</title>
        <authorList>
            <person name="Heo J."/>
            <person name="Kim S.-J."/>
            <person name="Kwon S.-W."/>
        </authorList>
    </citation>
    <scope>NUCLEOTIDE SEQUENCE [LARGE SCALE GENOMIC DNA]</scope>
    <source>
        <strain evidence="2 3">2DFW10M-5</strain>
    </source>
</reference>
<proteinExistence type="predicted"/>
<evidence type="ECO:0000313" key="3">
    <source>
        <dbReference type="Proteomes" id="UP000275069"/>
    </source>
</evidence>
<feature type="transmembrane region" description="Helical" evidence="1">
    <location>
        <begin position="258"/>
        <end position="279"/>
    </location>
</feature>
<evidence type="ECO:0000313" key="2">
    <source>
        <dbReference type="EMBL" id="AYG02324.1"/>
    </source>
</evidence>
<keyword evidence="1" id="KW-0472">Membrane</keyword>
<dbReference type="RefSeq" id="WP_120787858.1">
    <property type="nucleotide sequence ID" value="NZ_CP032624.1"/>
</dbReference>
<organism evidence="2 3">
    <name type="scientific">Gryllotalpicola protaetiae</name>
    <dbReference type="NCBI Taxonomy" id="2419771"/>
    <lineage>
        <taxon>Bacteria</taxon>
        <taxon>Bacillati</taxon>
        <taxon>Actinomycetota</taxon>
        <taxon>Actinomycetes</taxon>
        <taxon>Micrococcales</taxon>
        <taxon>Microbacteriaceae</taxon>
        <taxon>Gryllotalpicola</taxon>
    </lineage>
</organism>
<feature type="transmembrane region" description="Helical" evidence="1">
    <location>
        <begin position="207"/>
        <end position="226"/>
    </location>
</feature>
<dbReference type="AlphaFoldDB" id="A0A387BJJ1"/>
<dbReference type="KEGG" id="gry:D7I44_01435"/>
<evidence type="ECO:0000256" key="1">
    <source>
        <dbReference type="SAM" id="Phobius"/>
    </source>
</evidence>
<accession>A0A387BJJ1</accession>
<dbReference type="Proteomes" id="UP000275069">
    <property type="component" value="Chromosome"/>
</dbReference>
<feature type="transmembrane region" description="Helical" evidence="1">
    <location>
        <begin position="183"/>
        <end position="200"/>
    </location>
</feature>
<dbReference type="EMBL" id="CP032624">
    <property type="protein sequence ID" value="AYG02324.1"/>
    <property type="molecule type" value="Genomic_DNA"/>
</dbReference>
<dbReference type="OrthoDB" id="4350291at2"/>
<keyword evidence="1" id="KW-1133">Transmembrane helix</keyword>
<sequence>MNLNWRSILVTLLLVLVGLAAPLSVVARWTHTHVSDTDGYLAVVTPLAKDPAIRTAVTDGVTTAVTDRVDLPGLETLVRSQTRRFVDSDAFTSVWTAANREAHRQFVGVVTGDGTGEVTVDDGTVSLNLAGVTESIKQALIDRNVPGASLIPVIDASFTIFESDHIVTLQRWFRLLDGANGPLPFLAAALIAAAVAFARARLRIATIAALCVALGMGLLAIALAVVRARYLDELPQAVSAPAAAAVFDALAAPMWSMLWGWFIAALGSAVVLAALWLGWHRFSRPRPIATSTEAAPPNQEKQ</sequence>
<name>A0A387BJJ1_9MICO</name>